<dbReference type="SUPFAM" id="SSF51197">
    <property type="entry name" value="Clavaminate synthase-like"/>
    <property type="match status" value="1"/>
</dbReference>
<evidence type="ECO:0000313" key="1">
    <source>
        <dbReference type="EMBL" id="PBK68372.1"/>
    </source>
</evidence>
<dbReference type="EMBL" id="KZ293433">
    <property type="protein sequence ID" value="PBK68372.1"/>
    <property type="molecule type" value="Genomic_DNA"/>
</dbReference>
<sequence length="588" mass="66779">MPRSNSAPPRLGYSPGDHCEEPAFTVSSILVVSRLLTLQDKKIPPETCIYVQDLPLIELSKIGNNETIFQHFPLLINELVDQRILNGWNNCVPAKVLPSTPNHIHQHTLCKWDFHFVVNNPIETLQAFCNSHLLVYGMDSEASSLTWSLSSLCNIGNLDVHREIHDHSGRGFRNNTLSLREIYEESLEENGRVLSASSLPCWTADFAHPLQSAVSIDIKAFQHTSVQTVHIFETEFYPTSATNFWCVATKGAIDRIKRHNLGVGTVVQVVCGRQLWYLFRRRGGDGRISTLKDWHPDYISNPSEWNADLVILEPGNALYIQPETLHAVVTLEHSIVRGQHFFTTATLSKTVSGWVGTCMRRVEIENTVYAQLRDVILRLMVYYSLARDSNDRDIPDMQTGEGLHDIIALGNLCVFLSALGTCTTLNDSKASSALHEARRVYFDMIYQLWGNYTLILLNLSDKPTHTYKELFHHPLASLDIADFAKSSALHFACSLILSARKAAGWRQLDIEHFENAVKSCLDFYFSTDVTDDLLNATVDRQLHFRHQILVWPKCRPLNVGVDIDKWVENVFREREQERMLYESVSMSA</sequence>
<accession>A0A2H3BN29</accession>
<protein>
    <recommendedName>
        <fullName evidence="3">JmjC domain-containing protein</fullName>
    </recommendedName>
</protein>
<dbReference type="Proteomes" id="UP000218334">
    <property type="component" value="Unassembled WGS sequence"/>
</dbReference>
<keyword evidence="2" id="KW-1185">Reference proteome</keyword>
<name>A0A2H3BN29_9AGAR</name>
<dbReference type="Gene3D" id="2.60.120.650">
    <property type="entry name" value="Cupin"/>
    <property type="match status" value="1"/>
</dbReference>
<proteinExistence type="predicted"/>
<dbReference type="AlphaFoldDB" id="A0A2H3BN29"/>
<gene>
    <name evidence="1" type="ORF">ARMSODRAFT_976178</name>
</gene>
<reference evidence="2" key="1">
    <citation type="journal article" date="2017" name="Nat. Ecol. Evol.">
        <title>Genome expansion and lineage-specific genetic innovations in the forest pathogenic fungi Armillaria.</title>
        <authorList>
            <person name="Sipos G."/>
            <person name="Prasanna A.N."/>
            <person name="Walter M.C."/>
            <person name="O'Connor E."/>
            <person name="Balint B."/>
            <person name="Krizsan K."/>
            <person name="Kiss B."/>
            <person name="Hess J."/>
            <person name="Varga T."/>
            <person name="Slot J."/>
            <person name="Riley R."/>
            <person name="Boka B."/>
            <person name="Rigling D."/>
            <person name="Barry K."/>
            <person name="Lee J."/>
            <person name="Mihaltcheva S."/>
            <person name="LaButti K."/>
            <person name="Lipzen A."/>
            <person name="Waldron R."/>
            <person name="Moloney N.M."/>
            <person name="Sperisen C."/>
            <person name="Kredics L."/>
            <person name="Vagvoelgyi C."/>
            <person name="Patrignani A."/>
            <person name="Fitzpatrick D."/>
            <person name="Nagy I."/>
            <person name="Doyle S."/>
            <person name="Anderson J.B."/>
            <person name="Grigoriev I.V."/>
            <person name="Gueldener U."/>
            <person name="Muensterkoetter M."/>
            <person name="Nagy L.G."/>
        </authorList>
    </citation>
    <scope>NUCLEOTIDE SEQUENCE [LARGE SCALE GENOMIC DNA]</scope>
    <source>
        <strain evidence="2">28-4</strain>
    </source>
</reference>
<evidence type="ECO:0000313" key="2">
    <source>
        <dbReference type="Proteomes" id="UP000218334"/>
    </source>
</evidence>
<evidence type="ECO:0008006" key="3">
    <source>
        <dbReference type="Google" id="ProtNLM"/>
    </source>
</evidence>
<organism evidence="1 2">
    <name type="scientific">Armillaria solidipes</name>
    <dbReference type="NCBI Taxonomy" id="1076256"/>
    <lineage>
        <taxon>Eukaryota</taxon>
        <taxon>Fungi</taxon>
        <taxon>Dikarya</taxon>
        <taxon>Basidiomycota</taxon>
        <taxon>Agaricomycotina</taxon>
        <taxon>Agaricomycetes</taxon>
        <taxon>Agaricomycetidae</taxon>
        <taxon>Agaricales</taxon>
        <taxon>Marasmiineae</taxon>
        <taxon>Physalacriaceae</taxon>
        <taxon>Armillaria</taxon>
    </lineage>
</organism>